<evidence type="ECO:0000256" key="5">
    <source>
        <dbReference type="SAM" id="MobiDB-lite"/>
    </source>
</evidence>
<keyword evidence="3" id="KW-1133">Transmembrane helix</keyword>
<dbReference type="AlphaFoldDB" id="H2XNS6"/>
<dbReference type="PANTHER" id="PTHR21676">
    <property type="entry name" value="PROTEIN STUM"/>
    <property type="match status" value="1"/>
</dbReference>
<proteinExistence type="predicted"/>
<reference evidence="6" key="3">
    <citation type="submission" date="2025-08" db="UniProtKB">
        <authorList>
            <consortium name="Ensembl"/>
        </authorList>
    </citation>
    <scope>IDENTIFICATION</scope>
</reference>
<evidence type="ECO:0000313" key="6">
    <source>
        <dbReference type="Ensembl" id="ENSCINP00000031309.1"/>
    </source>
</evidence>
<dbReference type="EMBL" id="EAAA01000739">
    <property type="status" value="NOT_ANNOTATED_CDS"/>
    <property type="molecule type" value="Genomic_DNA"/>
</dbReference>
<keyword evidence="4" id="KW-0472">Membrane</keyword>
<evidence type="ECO:0000256" key="3">
    <source>
        <dbReference type="ARBA" id="ARBA00022989"/>
    </source>
</evidence>
<accession>H2XNS6</accession>
<feature type="region of interest" description="Disordered" evidence="5">
    <location>
        <begin position="1"/>
        <end position="81"/>
    </location>
</feature>
<dbReference type="HOGENOM" id="CLU_1351574_0_0_1"/>
<dbReference type="Ensembl" id="ENSCINT00000032574.1">
    <property type="protein sequence ID" value="ENSCINP00000031309.1"/>
    <property type="gene ID" value="ENSCING00000018513.1"/>
</dbReference>
<name>H2XNS6_CIOIN</name>
<dbReference type="PANTHER" id="PTHR21676:SF1">
    <property type="entry name" value="PROTEIN STUM HOMOLOG"/>
    <property type="match status" value="1"/>
</dbReference>
<evidence type="ECO:0000256" key="1">
    <source>
        <dbReference type="ARBA" id="ARBA00004141"/>
    </source>
</evidence>
<feature type="compositionally biased region" description="Polar residues" evidence="5">
    <location>
        <begin position="23"/>
        <end position="35"/>
    </location>
</feature>
<keyword evidence="7" id="KW-1185">Reference proteome</keyword>
<dbReference type="Proteomes" id="UP000008144">
    <property type="component" value="Chromosome 11"/>
</dbReference>
<dbReference type="Pfam" id="PF15795">
    <property type="entry name" value="Spec3"/>
    <property type="match status" value="1"/>
</dbReference>
<reference evidence="6" key="2">
    <citation type="journal article" date="2008" name="Genome Biol.">
        <title>Improved genome assembly and evidence-based global gene model set for the chordate Ciona intestinalis: new insight into intron and operon populations.</title>
        <authorList>
            <person name="Satou Y."/>
            <person name="Mineta K."/>
            <person name="Ogasawara M."/>
            <person name="Sasakura Y."/>
            <person name="Shoguchi E."/>
            <person name="Ueno K."/>
            <person name="Yamada L."/>
            <person name="Matsumoto J."/>
            <person name="Wasserscheid J."/>
            <person name="Dewar K."/>
            <person name="Wiley G.B."/>
            <person name="Macmil S.L."/>
            <person name="Roe B.A."/>
            <person name="Zeller R.W."/>
            <person name="Hastings K.E."/>
            <person name="Lemaire P."/>
            <person name="Lindquist E."/>
            <person name="Endo T."/>
            <person name="Hotta K."/>
            <person name="Inaba K."/>
        </authorList>
    </citation>
    <scope>NUCLEOTIDE SEQUENCE [LARGE SCALE GENOMIC DNA]</scope>
    <source>
        <strain evidence="6">wild type</strain>
    </source>
</reference>
<evidence type="ECO:0000256" key="4">
    <source>
        <dbReference type="ARBA" id="ARBA00023136"/>
    </source>
</evidence>
<keyword evidence="2" id="KW-0812">Transmembrane</keyword>
<sequence length="203" mass="21986">MDKMELIVREAFSTEKASKESPLKSNGTAAPSNGFGSRGFPPEDNTNPLPKPPLLVTEPSSDTANGKDKTKVQQSPNEDTETLKVDMFNTGQNIPSRPTSAAHKWKVVQSVVSAKKAFQNLPPKEEQKVPSRHMYGSKSAIPVLPLPLAITFLVCNCIVPGLGTIISGFTFCCVATTYDCKDRTNISRKLPWLITTNVLVGIG</sequence>
<reference evidence="7" key="1">
    <citation type="journal article" date="2002" name="Science">
        <title>The draft genome of Ciona intestinalis: insights into chordate and vertebrate origins.</title>
        <authorList>
            <person name="Dehal P."/>
            <person name="Satou Y."/>
            <person name="Campbell R.K."/>
            <person name="Chapman J."/>
            <person name="Degnan B."/>
            <person name="De Tomaso A."/>
            <person name="Davidson B."/>
            <person name="Di Gregorio A."/>
            <person name="Gelpke M."/>
            <person name="Goodstein D.M."/>
            <person name="Harafuji N."/>
            <person name="Hastings K.E."/>
            <person name="Ho I."/>
            <person name="Hotta K."/>
            <person name="Huang W."/>
            <person name="Kawashima T."/>
            <person name="Lemaire P."/>
            <person name="Martinez D."/>
            <person name="Meinertzhagen I.A."/>
            <person name="Necula S."/>
            <person name="Nonaka M."/>
            <person name="Putnam N."/>
            <person name="Rash S."/>
            <person name="Saiga H."/>
            <person name="Satake M."/>
            <person name="Terry A."/>
            <person name="Yamada L."/>
            <person name="Wang H.G."/>
            <person name="Awazu S."/>
            <person name="Azumi K."/>
            <person name="Boore J."/>
            <person name="Branno M."/>
            <person name="Chin-Bow S."/>
            <person name="DeSantis R."/>
            <person name="Doyle S."/>
            <person name="Francino P."/>
            <person name="Keys D.N."/>
            <person name="Haga S."/>
            <person name="Hayashi H."/>
            <person name="Hino K."/>
            <person name="Imai K.S."/>
            <person name="Inaba K."/>
            <person name="Kano S."/>
            <person name="Kobayashi K."/>
            <person name="Kobayashi M."/>
            <person name="Lee B.I."/>
            <person name="Makabe K.W."/>
            <person name="Manohar C."/>
            <person name="Matassi G."/>
            <person name="Medina M."/>
            <person name="Mochizuki Y."/>
            <person name="Mount S."/>
            <person name="Morishita T."/>
            <person name="Miura S."/>
            <person name="Nakayama A."/>
            <person name="Nishizaka S."/>
            <person name="Nomoto H."/>
            <person name="Ohta F."/>
            <person name="Oishi K."/>
            <person name="Rigoutsos I."/>
            <person name="Sano M."/>
            <person name="Sasaki A."/>
            <person name="Sasakura Y."/>
            <person name="Shoguchi E."/>
            <person name="Shin-i T."/>
            <person name="Spagnuolo A."/>
            <person name="Stainier D."/>
            <person name="Suzuki M.M."/>
            <person name="Tassy O."/>
            <person name="Takatori N."/>
            <person name="Tokuoka M."/>
            <person name="Yagi K."/>
            <person name="Yoshizaki F."/>
            <person name="Wada S."/>
            <person name="Zhang C."/>
            <person name="Hyatt P.D."/>
            <person name="Larimer F."/>
            <person name="Detter C."/>
            <person name="Doggett N."/>
            <person name="Glavina T."/>
            <person name="Hawkins T."/>
            <person name="Richardson P."/>
            <person name="Lucas S."/>
            <person name="Kohara Y."/>
            <person name="Levine M."/>
            <person name="Satoh N."/>
            <person name="Rokhsar D.S."/>
        </authorList>
    </citation>
    <scope>NUCLEOTIDE SEQUENCE [LARGE SCALE GENOMIC DNA]</scope>
</reference>
<dbReference type="GO" id="GO:0016020">
    <property type="term" value="C:membrane"/>
    <property type="evidence" value="ECO:0007669"/>
    <property type="project" value="UniProtKB-SubCell"/>
</dbReference>
<reference evidence="6" key="4">
    <citation type="submission" date="2025-09" db="UniProtKB">
        <authorList>
            <consortium name="Ensembl"/>
        </authorList>
    </citation>
    <scope>IDENTIFICATION</scope>
</reference>
<evidence type="ECO:0000256" key="2">
    <source>
        <dbReference type="ARBA" id="ARBA00022692"/>
    </source>
</evidence>
<evidence type="ECO:0000313" key="7">
    <source>
        <dbReference type="Proteomes" id="UP000008144"/>
    </source>
</evidence>
<dbReference type="GeneTree" id="ENSGT00390000008003"/>
<dbReference type="InterPro" id="IPR026673">
    <property type="entry name" value="SPEC3/Stum"/>
</dbReference>
<protein>
    <submittedName>
        <fullName evidence="6">Uncharacterized protein</fullName>
    </submittedName>
</protein>
<feature type="compositionally biased region" description="Basic and acidic residues" evidence="5">
    <location>
        <begin position="1"/>
        <end position="22"/>
    </location>
</feature>
<dbReference type="InParanoid" id="H2XNS6"/>
<organism evidence="6 7">
    <name type="scientific">Ciona intestinalis</name>
    <name type="common">Transparent sea squirt</name>
    <name type="synonym">Ascidia intestinalis</name>
    <dbReference type="NCBI Taxonomy" id="7719"/>
    <lineage>
        <taxon>Eukaryota</taxon>
        <taxon>Metazoa</taxon>
        <taxon>Chordata</taxon>
        <taxon>Tunicata</taxon>
        <taxon>Ascidiacea</taxon>
        <taxon>Phlebobranchia</taxon>
        <taxon>Cionidae</taxon>
        <taxon>Ciona</taxon>
    </lineage>
</organism>
<comment type="subcellular location">
    <subcellularLocation>
        <location evidence="1">Membrane</location>
        <topology evidence="1">Multi-pass membrane protein</topology>
    </subcellularLocation>
</comment>